<name>A0A502EUR3_9FLAO</name>
<comment type="caution">
    <text evidence="4">The sequence shown here is derived from an EMBL/GenBank/DDBJ whole genome shotgun (WGS) entry which is preliminary data.</text>
</comment>
<dbReference type="PANTHER" id="PTHR43877:SF2">
    <property type="entry name" value="AMINOALKYLPHOSPHONATE N-ACETYLTRANSFERASE-RELATED"/>
    <property type="match status" value="1"/>
</dbReference>
<feature type="domain" description="N-acetyltransferase" evidence="3">
    <location>
        <begin position="1"/>
        <end position="150"/>
    </location>
</feature>
<evidence type="ECO:0000313" key="4">
    <source>
        <dbReference type="EMBL" id="TPG41493.1"/>
    </source>
</evidence>
<evidence type="ECO:0000256" key="1">
    <source>
        <dbReference type="ARBA" id="ARBA00022679"/>
    </source>
</evidence>
<dbReference type="Pfam" id="PF00583">
    <property type="entry name" value="Acetyltransf_1"/>
    <property type="match status" value="1"/>
</dbReference>
<dbReference type="EMBL" id="RCZH01000005">
    <property type="protein sequence ID" value="TPG41493.1"/>
    <property type="molecule type" value="Genomic_DNA"/>
</dbReference>
<dbReference type="InterPro" id="IPR050832">
    <property type="entry name" value="Bact_Acetyltransf"/>
</dbReference>
<dbReference type="RefSeq" id="WP_140505774.1">
    <property type="nucleotide sequence ID" value="NZ_RCZH01000005.1"/>
</dbReference>
<dbReference type="CDD" id="cd04301">
    <property type="entry name" value="NAT_SF"/>
    <property type="match status" value="1"/>
</dbReference>
<dbReference type="Gene3D" id="3.40.630.30">
    <property type="match status" value="1"/>
</dbReference>
<dbReference type="OrthoDB" id="9803233at2"/>
<sequence length="152" mass="17646">MNTLKRTNSDDTDFIKLVVLLDQDLAIRDGEDHAFYNQFNKTDKIKHVVVFYENDIAVGCGAFREKENDKVEIKRMFVHPDFRKKGIASQVLAELEIWSKEVGYTYTILETGKNQPEAINLYQKLGYTIIPNYPPYEKMDNSVCMKKTLLNT</sequence>
<keyword evidence="5" id="KW-1185">Reference proteome</keyword>
<evidence type="ECO:0000259" key="3">
    <source>
        <dbReference type="PROSITE" id="PS51186"/>
    </source>
</evidence>
<dbReference type="InterPro" id="IPR000182">
    <property type="entry name" value="GNAT_dom"/>
</dbReference>
<evidence type="ECO:0000256" key="2">
    <source>
        <dbReference type="ARBA" id="ARBA00023315"/>
    </source>
</evidence>
<organism evidence="4 5">
    <name type="scientific">Flavobacterium pectinovorum</name>
    <dbReference type="NCBI Taxonomy" id="29533"/>
    <lineage>
        <taxon>Bacteria</taxon>
        <taxon>Pseudomonadati</taxon>
        <taxon>Bacteroidota</taxon>
        <taxon>Flavobacteriia</taxon>
        <taxon>Flavobacteriales</taxon>
        <taxon>Flavobacteriaceae</taxon>
        <taxon>Flavobacterium</taxon>
    </lineage>
</organism>
<evidence type="ECO:0000313" key="5">
    <source>
        <dbReference type="Proteomes" id="UP000319700"/>
    </source>
</evidence>
<dbReference type="InterPro" id="IPR016181">
    <property type="entry name" value="Acyl_CoA_acyltransferase"/>
</dbReference>
<dbReference type="PANTHER" id="PTHR43877">
    <property type="entry name" value="AMINOALKYLPHOSPHONATE N-ACETYLTRANSFERASE-RELATED-RELATED"/>
    <property type="match status" value="1"/>
</dbReference>
<reference evidence="4 5" key="1">
    <citation type="journal article" date="2019" name="Environ. Microbiol.">
        <title>Species interactions and distinct microbial communities in high Arctic permafrost affected cryosols are associated with the CH4 and CO2 gas fluxes.</title>
        <authorList>
            <person name="Altshuler I."/>
            <person name="Hamel J."/>
            <person name="Turney S."/>
            <person name="Magnuson E."/>
            <person name="Levesque R."/>
            <person name="Greer C."/>
            <person name="Whyte L.G."/>
        </authorList>
    </citation>
    <scope>NUCLEOTIDE SEQUENCE [LARGE SCALE GENOMIC DNA]</scope>
    <source>
        <strain evidence="4 5">42</strain>
    </source>
</reference>
<keyword evidence="2" id="KW-0012">Acyltransferase</keyword>
<protein>
    <submittedName>
        <fullName evidence="4">N-acetyltransferase</fullName>
    </submittedName>
</protein>
<dbReference type="Proteomes" id="UP000319700">
    <property type="component" value="Unassembled WGS sequence"/>
</dbReference>
<dbReference type="SUPFAM" id="SSF55729">
    <property type="entry name" value="Acyl-CoA N-acyltransferases (Nat)"/>
    <property type="match status" value="1"/>
</dbReference>
<keyword evidence="1 4" id="KW-0808">Transferase</keyword>
<gene>
    <name evidence="4" type="ORF">EAH81_08355</name>
</gene>
<dbReference type="GO" id="GO:0016747">
    <property type="term" value="F:acyltransferase activity, transferring groups other than amino-acyl groups"/>
    <property type="evidence" value="ECO:0007669"/>
    <property type="project" value="InterPro"/>
</dbReference>
<dbReference type="STRING" id="29533.SAMN05444387_0131"/>
<proteinExistence type="predicted"/>
<dbReference type="PROSITE" id="PS51186">
    <property type="entry name" value="GNAT"/>
    <property type="match status" value="1"/>
</dbReference>
<dbReference type="AlphaFoldDB" id="A0A502EUR3"/>
<accession>A0A502EUR3</accession>